<dbReference type="EMBL" id="VCEA01000003">
    <property type="protein sequence ID" value="KAB0344086.1"/>
    <property type="molecule type" value="Genomic_DNA"/>
</dbReference>
<reference evidence="1 2" key="1">
    <citation type="submission" date="2019-06" db="EMBL/GenBank/DDBJ databases">
        <title>Discovery of a novel chromosome fission-fusion reversal in muntjac.</title>
        <authorList>
            <person name="Mudd A.B."/>
            <person name="Bredeson J.V."/>
            <person name="Baum R."/>
            <person name="Hockemeyer D."/>
            <person name="Rokhsar D.S."/>
        </authorList>
    </citation>
    <scope>NUCLEOTIDE SEQUENCE [LARGE SCALE GENOMIC DNA]</scope>
    <source>
        <strain evidence="1">UTSW_UCB_Mm</strain>
        <tissue evidence="1">Fibroblast cell line</tissue>
    </source>
</reference>
<comment type="caution">
    <text evidence="1">The sequence shown here is derived from an EMBL/GenBank/DDBJ whole genome shotgun (WGS) entry which is preliminary data.</text>
</comment>
<organism evidence="1 2">
    <name type="scientific">Muntiacus muntjak</name>
    <name type="common">Barking deer</name>
    <name type="synonym">Indian muntjac</name>
    <dbReference type="NCBI Taxonomy" id="9888"/>
    <lineage>
        <taxon>Eukaryota</taxon>
        <taxon>Metazoa</taxon>
        <taxon>Chordata</taxon>
        <taxon>Craniata</taxon>
        <taxon>Vertebrata</taxon>
        <taxon>Euteleostomi</taxon>
        <taxon>Mammalia</taxon>
        <taxon>Eutheria</taxon>
        <taxon>Laurasiatheria</taxon>
        <taxon>Artiodactyla</taxon>
        <taxon>Ruminantia</taxon>
        <taxon>Pecora</taxon>
        <taxon>Cervidae</taxon>
        <taxon>Muntiacinae</taxon>
        <taxon>Muntiacus</taxon>
    </lineage>
</organism>
<feature type="non-terminal residue" evidence="1">
    <location>
        <position position="1"/>
    </location>
</feature>
<dbReference type="AlphaFoldDB" id="A0A5N3V4K1"/>
<evidence type="ECO:0000313" key="1">
    <source>
        <dbReference type="EMBL" id="KAB0344086.1"/>
    </source>
</evidence>
<proteinExistence type="predicted"/>
<keyword evidence="2" id="KW-1185">Reference proteome</keyword>
<evidence type="ECO:0000313" key="2">
    <source>
        <dbReference type="Proteomes" id="UP000326458"/>
    </source>
</evidence>
<accession>A0A5N3V4K1</accession>
<name>A0A5N3V4K1_MUNMU</name>
<dbReference type="Proteomes" id="UP000326458">
    <property type="component" value="Unassembled WGS sequence"/>
</dbReference>
<gene>
    <name evidence="1" type="ORF">FD754_021012</name>
</gene>
<sequence>TCWGLSLEEPSWEVLPDLCPWKLGGCRPDHQAPLTMWGEGPCDGPGTLPTGHDFLTLCLCFQHSHNDLLLLNKESVLDPVMDTFSTHGTTTGLADMFLRFRQPHENFRSLSMNASKLPWAHTICGFSCFPNLLGINVNNSITRGSGQPGFIRGCVVEQPTMVCQMLHHLNASRCCPWKRPLCTF</sequence>
<protein>
    <submittedName>
        <fullName evidence="1">Uncharacterized protein</fullName>
    </submittedName>
</protein>